<dbReference type="EMBL" id="JBHTFQ010000009">
    <property type="protein sequence ID" value="MFC7705667.1"/>
    <property type="molecule type" value="Genomic_DNA"/>
</dbReference>
<dbReference type="InterPro" id="IPR002347">
    <property type="entry name" value="SDR_fam"/>
</dbReference>
<dbReference type="RefSeq" id="WP_377405979.1">
    <property type="nucleotide sequence ID" value="NZ_JBHTFQ010000009.1"/>
</dbReference>
<dbReference type="InterPro" id="IPR036291">
    <property type="entry name" value="NAD(P)-bd_dom_sf"/>
</dbReference>
<dbReference type="PANTHER" id="PTHR43669">
    <property type="entry name" value="5-KETO-D-GLUCONATE 5-REDUCTASE"/>
    <property type="match status" value="1"/>
</dbReference>
<dbReference type="Proteomes" id="UP001596516">
    <property type="component" value="Unassembled WGS sequence"/>
</dbReference>
<evidence type="ECO:0000256" key="1">
    <source>
        <dbReference type="ARBA" id="ARBA00006484"/>
    </source>
</evidence>
<dbReference type="Pfam" id="PF00106">
    <property type="entry name" value="adh_short"/>
    <property type="match status" value="1"/>
</dbReference>
<dbReference type="Gene3D" id="3.40.50.720">
    <property type="entry name" value="NAD(P)-binding Rossmann-like Domain"/>
    <property type="match status" value="1"/>
</dbReference>
<name>A0ABW2UR13_9RHOB</name>
<proteinExistence type="inferred from homology"/>
<gene>
    <name evidence="3" type="ORF">ACFQXB_15875</name>
</gene>
<keyword evidence="2" id="KW-0560">Oxidoreductase</keyword>
<protein>
    <submittedName>
        <fullName evidence="3">SDR family oxidoreductase</fullName>
    </submittedName>
</protein>
<evidence type="ECO:0000313" key="4">
    <source>
        <dbReference type="Proteomes" id="UP001596516"/>
    </source>
</evidence>
<sequence length="177" mass="18676">MLDRKGGCRRNTDEVVEGDIGANPASVLYDQGRIDVAFANTGNPGQAALGNIDEARFDRLFDINVKGMVFTVRKALPLMSAGGSVAPTRSGAGMRGFPDLCICSATKAAMATCLRNNDGAEAWIQQTIPFGRLRQTEKIAKATLSLALGDSNLLDAKNCWSTAASGRLMGGSYARSS</sequence>
<comment type="similarity">
    <text evidence="1">Belongs to the short-chain dehydrogenases/reductases (SDR) family.</text>
</comment>
<evidence type="ECO:0000256" key="2">
    <source>
        <dbReference type="ARBA" id="ARBA00023002"/>
    </source>
</evidence>
<evidence type="ECO:0000313" key="3">
    <source>
        <dbReference type="EMBL" id="MFC7705667.1"/>
    </source>
</evidence>
<organism evidence="3 4">
    <name type="scientific">Plastorhodobacter daqingensis</name>
    <dbReference type="NCBI Taxonomy" id="1387281"/>
    <lineage>
        <taxon>Bacteria</taxon>
        <taxon>Pseudomonadati</taxon>
        <taxon>Pseudomonadota</taxon>
        <taxon>Alphaproteobacteria</taxon>
        <taxon>Rhodobacterales</taxon>
        <taxon>Paracoccaceae</taxon>
        <taxon>Plastorhodobacter</taxon>
    </lineage>
</organism>
<dbReference type="PANTHER" id="PTHR43669:SF3">
    <property type="entry name" value="ALCOHOL DEHYDROGENASE, PUTATIVE (AFU_ORTHOLOGUE AFUA_3G03445)-RELATED"/>
    <property type="match status" value="1"/>
</dbReference>
<reference evidence="4" key="1">
    <citation type="journal article" date="2019" name="Int. J. Syst. Evol. Microbiol.">
        <title>The Global Catalogue of Microorganisms (GCM) 10K type strain sequencing project: providing services to taxonomists for standard genome sequencing and annotation.</title>
        <authorList>
            <consortium name="The Broad Institute Genomics Platform"/>
            <consortium name="The Broad Institute Genome Sequencing Center for Infectious Disease"/>
            <person name="Wu L."/>
            <person name="Ma J."/>
        </authorList>
    </citation>
    <scope>NUCLEOTIDE SEQUENCE [LARGE SCALE GENOMIC DNA]</scope>
    <source>
        <strain evidence="4">CGMCC 1.12750</strain>
    </source>
</reference>
<accession>A0ABW2UR13</accession>
<comment type="caution">
    <text evidence="3">The sequence shown here is derived from an EMBL/GenBank/DDBJ whole genome shotgun (WGS) entry which is preliminary data.</text>
</comment>
<dbReference type="SUPFAM" id="SSF51735">
    <property type="entry name" value="NAD(P)-binding Rossmann-fold domains"/>
    <property type="match status" value="1"/>
</dbReference>
<keyword evidence="4" id="KW-1185">Reference proteome</keyword>